<reference evidence="1 2" key="1">
    <citation type="journal article" date="2011" name="J. Bacteriol.">
        <title>Genome sequences of Salmonella enterica serovar typhimurium, Choleraesuis, Dublin, and Gallinarum strains of well- defined virulence in food-producing animals.</title>
        <authorList>
            <person name="Richardson E.J."/>
            <person name="Limaye B."/>
            <person name="Inamdar H."/>
            <person name="Datta A."/>
            <person name="Manjari K.S."/>
            <person name="Pullinger G.D."/>
            <person name="Thomson N.R."/>
            <person name="Joshi R.R."/>
            <person name="Watson M."/>
            <person name="Stevens M.P."/>
        </authorList>
    </citation>
    <scope>NUCLEOTIDE SEQUENCE [LARGE SCALE GENOMIC DNA]</scope>
    <source>
        <strain evidence="1">A50</strain>
    </source>
</reference>
<evidence type="ECO:0000313" key="2">
    <source>
        <dbReference type="Proteomes" id="UP000003971"/>
    </source>
</evidence>
<protein>
    <submittedName>
        <fullName evidence="1">Uncharacterized protein</fullName>
    </submittedName>
</protein>
<evidence type="ECO:0000313" key="1">
    <source>
        <dbReference type="EMBL" id="EFZ06864.1"/>
    </source>
</evidence>
<dbReference type="Proteomes" id="UP000003971">
    <property type="component" value="Chromosome"/>
</dbReference>
<organism evidence="1 2">
    <name type="scientific">Salmonella enterica subsp. enterica serovar Choleraesuis str. SCSA50</name>
    <dbReference type="NCBI Taxonomy" id="904139"/>
    <lineage>
        <taxon>Bacteria</taxon>
        <taxon>Pseudomonadati</taxon>
        <taxon>Pseudomonadota</taxon>
        <taxon>Gammaproteobacteria</taxon>
        <taxon>Enterobacterales</taxon>
        <taxon>Enterobacteriaceae</taxon>
        <taxon>Salmonella</taxon>
    </lineage>
</organism>
<proteinExistence type="predicted"/>
<dbReference type="EMBL" id="CM001062">
    <property type="protein sequence ID" value="EFZ06864.1"/>
    <property type="molecule type" value="Genomic_DNA"/>
</dbReference>
<gene>
    <name evidence="1" type="ORF">SCA50_2397</name>
</gene>
<accession>A0AAJ8WLA6</accession>
<name>A0AAJ8WLA6_SALET</name>
<sequence length="45" mass="5042">MLDTLPGKVQLSPALLCIQVIQYFHRLLATGARRVIIEKVAPRPD</sequence>
<dbReference type="AlphaFoldDB" id="A0AAJ8WLA6"/>